<gene>
    <name evidence="2" type="ORF">JKP88DRAFT_79185</name>
</gene>
<evidence type="ECO:0000259" key="1">
    <source>
        <dbReference type="PROSITE" id="PS51184"/>
    </source>
</evidence>
<reference evidence="2" key="1">
    <citation type="submission" date="2021-02" db="EMBL/GenBank/DDBJ databases">
        <title>First Annotated Genome of the Yellow-green Alga Tribonema minus.</title>
        <authorList>
            <person name="Mahan K.M."/>
        </authorList>
    </citation>
    <scope>NUCLEOTIDE SEQUENCE</scope>
    <source>
        <strain evidence="2">UTEX B ZZ1240</strain>
    </source>
</reference>
<dbReference type="Gene3D" id="2.60.120.650">
    <property type="entry name" value="Cupin"/>
    <property type="match status" value="1"/>
</dbReference>
<dbReference type="SUPFAM" id="SSF51197">
    <property type="entry name" value="Clavaminate synthase-like"/>
    <property type="match status" value="1"/>
</dbReference>
<name>A0A835YWS3_9STRA</name>
<dbReference type="InterPro" id="IPR041667">
    <property type="entry name" value="Cupin_8"/>
</dbReference>
<dbReference type="Pfam" id="PF13621">
    <property type="entry name" value="Cupin_8"/>
    <property type="match status" value="1"/>
</dbReference>
<dbReference type="Proteomes" id="UP000664859">
    <property type="component" value="Unassembled WGS sequence"/>
</dbReference>
<dbReference type="PROSITE" id="PS51184">
    <property type="entry name" value="JMJC"/>
    <property type="match status" value="1"/>
</dbReference>
<organism evidence="2 3">
    <name type="scientific">Tribonema minus</name>
    <dbReference type="NCBI Taxonomy" id="303371"/>
    <lineage>
        <taxon>Eukaryota</taxon>
        <taxon>Sar</taxon>
        <taxon>Stramenopiles</taxon>
        <taxon>Ochrophyta</taxon>
        <taxon>PX clade</taxon>
        <taxon>Xanthophyceae</taxon>
        <taxon>Tribonematales</taxon>
        <taxon>Tribonemataceae</taxon>
        <taxon>Tribonema</taxon>
    </lineage>
</organism>
<accession>A0A835YWS3</accession>
<comment type="caution">
    <text evidence="2">The sequence shown here is derived from an EMBL/GenBank/DDBJ whole genome shotgun (WGS) entry which is preliminary data.</text>
</comment>
<protein>
    <recommendedName>
        <fullName evidence="1">JmjC domain-containing protein</fullName>
    </recommendedName>
</protein>
<evidence type="ECO:0000313" key="3">
    <source>
        <dbReference type="Proteomes" id="UP000664859"/>
    </source>
</evidence>
<dbReference type="InterPro" id="IPR003347">
    <property type="entry name" value="JmjC_dom"/>
</dbReference>
<evidence type="ECO:0000313" key="2">
    <source>
        <dbReference type="EMBL" id="KAG5178549.1"/>
    </source>
</evidence>
<feature type="domain" description="JmjC" evidence="1">
    <location>
        <begin position="1"/>
        <end position="126"/>
    </location>
</feature>
<dbReference type="EMBL" id="JAFCMP010000514">
    <property type="protein sequence ID" value="KAG5178549.1"/>
    <property type="molecule type" value="Genomic_DNA"/>
</dbReference>
<dbReference type="AlphaFoldDB" id="A0A835YWS3"/>
<proteinExistence type="predicted"/>
<sequence>MEGEKLWTFLPPCPEHLLDGYRLPPNAWGGSYNVSAGWQSPVDLYRPFSESGAHGSDGIMLSAAAAYGVPEDVWARRKQVVQREGETVLIPPRWWHQVIHLAPSIAVASQHYAGARGRRRIFQHIRDWCGCGGSAAPPEIRSWPPQKQVEWVLQEGLCAKHGTDVGERLFKELMAGR</sequence>
<dbReference type="OrthoDB" id="47110at2759"/>
<keyword evidence="3" id="KW-1185">Reference proteome</keyword>